<accession>A0A8T3URQ2</accession>
<keyword evidence="3" id="KW-0067">ATP-binding</keyword>
<dbReference type="InterPro" id="IPR014746">
    <property type="entry name" value="Gln_synth/guanido_kin_cat_dom"/>
</dbReference>
<dbReference type="GO" id="GO:0006412">
    <property type="term" value="P:translation"/>
    <property type="evidence" value="ECO:0007669"/>
    <property type="project" value="UniProtKB-KW"/>
</dbReference>
<dbReference type="SUPFAM" id="SSF55931">
    <property type="entry name" value="Glutamine synthetase/guanido kinase"/>
    <property type="match status" value="1"/>
</dbReference>
<protein>
    <recommendedName>
        <fullName evidence="6">Aspartyl/Glutamyl-tRNA(Gln) amidotransferase subunit B/E catalytic domain-containing protein</fullName>
    </recommendedName>
</protein>
<dbReference type="GO" id="GO:0050567">
    <property type="term" value="F:glutaminyl-tRNA synthase (glutamine-hydrolyzing) activity"/>
    <property type="evidence" value="ECO:0007669"/>
    <property type="project" value="TreeGrafter"/>
</dbReference>
<evidence type="ECO:0000256" key="5">
    <source>
        <dbReference type="SAM" id="MobiDB-lite"/>
    </source>
</evidence>
<proteinExistence type="predicted"/>
<feature type="region of interest" description="Disordered" evidence="5">
    <location>
        <begin position="223"/>
        <end position="245"/>
    </location>
</feature>
<dbReference type="Pfam" id="PF02934">
    <property type="entry name" value="GatB_N"/>
    <property type="match status" value="1"/>
</dbReference>
<dbReference type="AlphaFoldDB" id="A0A8T3URQ2"/>
<keyword evidence="4" id="KW-0648">Protein biosynthesis</keyword>
<evidence type="ECO:0000256" key="4">
    <source>
        <dbReference type="ARBA" id="ARBA00022917"/>
    </source>
</evidence>
<dbReference type="InterPro" id="IPR006075">
    <property type="entry name" value="Asn/Gln-tRNA_Trfase_suB/E_cat"/>
</dbReference>
<dbReference type="PANTHER" id="PTHR11659">
    <property type="entry name" value="GLUTAMYL-TRNA GLN AMIDOTRANSFERASE SUBUNIT B MITOCHONDRIAL AND PROKARYOTIC PET112-RELATED"/>
    <property type="match status" value="1"/>
</dbReference>
<dbReference type="EMBL" id="JADFAQ010000014">
    <property type="protein sequence ID" value="MBE5727933.1"/>
    <property type="molecule type" value="Genomic_DNA"/>
</dbReference>
<keyword evidence="1" id="KW-0436">Ligase</keyword>
<keyword evidence="2" id="KW-0547">Nucleotide-binding</keyword>
<sequence length="432" mass="50052">MKIGLEIHVALPTKSKLFCNCSTEPIEEPNVNICPICMGFPGSKPSLNEEAIVIAKSIAKSLNCKIRDKISFVRKVYFYPDLPKSFQITQLQESIGFDGALEIDNEKIIAIRRVQIEEDPAKIIRGENYSLLDFNRSGIPLVEIVTEPDIQSEDELKSFIFTLKALLYYLGIDIDREIKSDLNISLGKERVEIKNITGTKNLIEAARYEIDRQTRLINKGMEPVKETRSYDEKERVTKTSREKESDEEYGYIYEPDLPEYNIGDYSIKETIDPIKKARELSDKYSYSYKTILEAIAFDRHALDLIEKNQDKYHFDSLMQAVTEIKRFKLNEIDDTSLRILIEEIEGGFQIDEDTIKSIVKHEKVRHDELESSRIDDEIRKFIDGNPEVLKRYVKNKKLADYVAGEIIKRYKSKPKEVLKRTIEILNSMINQN</sequence>
<evidence type="ECO:0000256" key="1">
    <source>
        <dbReference type="ARBA" id="ARBA00022598"/>
    </source>
</evidence>
<reference evidence="7 8" key="1">
    <citation type="submission" date="2020-09" db="EMBL/GenBank/DDBJ databases">
        <title>Genomic characterization of a novel Parvarchaeota family in acid mine drainage sediments.</title>
        <authorList>
            <person name="Luo Z.-H."/>
        </authorList>
    </citation>
    <scope>NUCLEOTIDE SEQUENCE [LARGE SCALE GENOMIC DNA]</scope>
    <source>
        <strain evidence="7">TL1-5_bins.178</strain>
    </source>
</reference>
<evidence type="ECO:0000313" key="7">
    <source>
        <dbReference type="EMBL" id="MBE5727933.1"/>
    </source>
</evidence>
<feature type="domain" description="Aspartyl/Glutamyl-tRNA(Gln) amidotransferase subunit B/E catalytic" evidence="6">
    <location>
        <begin position="1"/>
        <end position="265"/>
    </location>
</feature>
<evidence type="ECO:0000313" key="8">
    <source>
        <dbReference type="Proteomes" id="UP000763484"/>
    </source>
</evidence>
<evidence type="ECO:0000259" key="6">
    <source>
        <dbReference type="Pfam" id="PF02934"/>
    </source>
</evidence>
<comment type="caution">
    <text evidence="7">The sequence shown here is derived from an EMBL/GenBank/DDBJ whole genome shotgun (WGS) entry which is preliminary data.</text>
</comment>
<dbReference type="GO" id="GO:0070681">
    <property type="term" value="P:glutaminyl-tRNAGln biosynthesis via transamidation"/>
    <property type="evidence" value="ECO:0007669"/>
    <property type="project" value="TreeGrafter"/>
</dbReference>
<dbReference type="PANTHER" id="PTHR11659:SF0">
    <property type="entry name" value="GLUTAMYL-TRNA(GLN) AMIDOTRANSFERASE SUBUNIT B, MITOCHONDRIAL"/>
    <property type="match status" value="1"/>
</dbReference>
<evidence type="ECO:0000256" key="2">
    <source>
        <dbReference type="ARBA" id="ARBA00022741"/>
    </source>
</evidence>
<dbReference type="GO" id="GO:0005524">
    <property type="term" value="F:ATP binding"/>
    <property type="evidence" value="ECO:0007669"/>
    <property type="project" value="UniProtKB-KW"/>
</dbReference>
<gene>
    <name evidence="7" type="ORF">IHE50_00760</name>
</gene>
<organism evidence="7 8">
    <name type="scientific">Candidatus Acidifodinimicrobium mancum</name>
    <dbReference type="NCBI Taxonomy" id="2898728"/>
    <lineage>
        <taxon>Archaea</taxon>
        <taxon>Candidatus Parvarchaeota</taxon>
        <taxon>Candidatus Acidifodinimicrobiaceae</taxon>
        <taxon>Candidatus Acidifodinimicrobium</taxon>
    </lineage>
</organism>
<dbReference type="Proteomes" id="UP000763484">
    <property type="component" value="Unassembled WGS sequence"/>
</dbReference>
<dbReference type="PROSITE" id="PS01234">
    <property type="entry name" value="GATB"/>
    <property type="match status" value="1"/>
</dbReference>
<evidence type="ECO:0000256" key="3">
    <source>
        <dbReference type="ARBA" id="ARBA00022840"/>
    </source>
</evidence>
<feature type="compositionally biased region" description="Basic and acidic residues" evidence="5">
    <location>
        <begin position="223"/>
        <end position="244"/>
    </location>
</feature>
<name>A0A8T3URQ2_9ARCH</name>
<dbReference type="InterPro" id="IPR017959">
    <property type="entry name" value="Asn/Gln-tRNA_amidoTrfase_suB/E"/>
</dbReference>
<dbReference type="InterPro" id="IPR017958">
    <property type="entry name" value="Gln-tRNA_amidoTrfase_suB_CS"/>
</dbReference>